<dbReference type="InterPro" id="IPR003877">
    <property type="entry name" value="SPRY_dom"/>
</dbReference>
<dbReference type="Pfam" id="PF00622">
    <property type="entry name" value="SPRY"/>
    <property type="match status" value="1"/>
</dbReference>
<keyword evidence="14" id="KW-1185">Reference proteome</keyword>
<dbReference type="Pfam" id="PF22782">
    <property type="entry name" value="SDE2"/>
    <property type="match status" value="1"/>
</dbReference>
<comment type="subcellular location">
    <subcellularLocation>
        <location evidence="2">Cytoplasm</location>
    </subcellularLocation>
    <subcellularLocation>
        <location evidence="1">Nucleus</location>
    </subcellularLocation>
</comment>
<keyword evidence="8" id="KW-0131">Cell cycle</keyword>
<evidence type="ECO:0000259" key="12">
    <source>
        <dbReference type="Pfam" id="PF22782"/>
    </source>
</evidence>
<evidence type="ECO:0000256" key="2">
    <source>
        <dbReference type="ARBA" id="ARBA00004496"/>
    </source>
</evidence>
<reference evidence="14" key="1">
    <citation type="journal article" date="2023" name="Commun. Biol.">
        <title>Genome analysis of Parmales, the sister group of diatoms, reveals the evolutionary specialization of diatoms from phago-mixotrophs to photoautotrophs.</title>
        <authorList>
            <person name="Ban H."/>
            <person name="Sato S."/>
            <person name="Yoshikawa S."/>
            <person name="Yamada K."/>
            <person name="Nakamura Y."/>
            <person name="Ichinomiya M."/>
            <person name="Sato N."/>
            <person name="Blanc-Mathieu R."/>
            <person name="Endo H."/>
            <person name="Kuwata A."/>
            <person name="Ogata H."/>
        </authorList>
    </citation>
    <scope>NUCLEOTIDE SEQUENCE [LARGE SCALE GENOMIC DNA]</scope>
    <source>
        <strain evidence="14">NIES 3701</strain>
    </source>
</reference>
<protein>
    <recommendedName>
        <fullName evidence="15">Sde2 N-terminal ubiquitin domain-containing protein</fullName>
    </recommendedName>
</protein>
<evidence type="ECO:0000256" key="3">
    <source>
        <dbReference type="ARBA" id="ARBA00008726"/>
    </source>
</evidence>
<dbReference type="InterPro" id="IPR053822">
    <property type="entry name" value="SDE2-like_dom"/>
</dbReference>
<evidence type="ECO:0008006" key="15">
    <source>
        <dbReference type="Google" id="ProtNLM"/>
    </source>
</evidence>
<dbReference type="InterPro" id="IPR051421">
    <property type="entry name" value="RNA_Proc_DNA_Dmg_Regulator"/>
</dbReference>
<dbReference type="AlphaFoldDB" id="A0A9W7EXB1"/>
<feature type="domain" description="SDE2/SF3A3 SAP" evidence="11">
    <location>
        <begin position="539"/>
        <end position="612"/>
    </location>
</feature>
<evidence type="ECO:0000256" key="1">
    <source>
        <dbReference type="ARBA" id="ARBA00004123"/>
    </source>
</evidence>
<dbReference type="InterPro" id="IPR025086">
    <property type="entry name" value="SDE2/SF3A3_SAP"/>
</dbReference>
<dbReference type="SUPFAM" id="SSF49899">
    <property type="entry name" value="Concanavalin A-like lectins/glucanases"/>
    <property type="match status" value="1"/>
</dbReference>
<dbReference type="PANTHER" id="PTHR12786:SF1">
    <property type="entry name" value="SPLICING REGULATOR SDE2"/>
    <property type="match status" value="1"/>
</dbReference>
<evidence type="ECO:0000313" key="13">
    <source>
        <dbReference type="EMBL" id="GMH93755.1"/>
    </source>
</evidence>
<evidence type="ECO:0000256" key="6">
    <source>
        <dbReference type="ARBA" id="ARBA00023187"/>
    </source>
</evidence>
<dbReference type="GO" id="GO:0006397">
    <property type="term" value="P:mRNA processing"/>
    <property type="evidence" value="ECO:0007669"/>
    <property type="project" value="UniProtKB-KW"/>
</dbReference>
<keyword evidence="7" id="KW-0539">Nucleus</keyword>
<name>A0A9W7EXB1_9STRA</name>
<comment type="caution">
    <text evidence="13">The sequence shown here is derived from an EMBL/GenBank/DDBJ whole genome shotgun (WGS) entry which is preliminary data.</text>
</comment>
<proteinExistence type="inferred from homology"/>
<sequence length="626" mass="67029">MFDSKMQHYVTYLDGKTEVLGPSLLSLTPSDCNSSCIVNNENNTDNTVSPSILAQAIYAHHCPTLPSATAAATAAETAAETAAILSTITSSFRFTSLKIGLTTFHRPHLLSPLLGGKGGFGALLKAVGKKAGKKKTTDFGACRDLNGRRLRHINDEIKLERWRKAQEKSKALKDGNIKPGQTNDDSDDDTTGIDNWYLGTPTWSEGVSNKEMYKTKKRKRLESQRALESEHRTLTDKETRRVERDARVQEYANSNKEVGVNAEDLQDMVKKAKVRERVMKGKLKQLLEVVEGGEVEVKRGTIVGGGGGGKKGDTVFSTTYLKGETPQTGKWYYEVVVESGKEVGGRVLPIQVGFLRPDAKLPDVKEDEGVGDVGDSVGWDGGRGILIVDGDVNAEEEGAEGEEEGEGGGVTWEDDDVVGVMYDCGAGTINYSLNGVVMPQNKVENVGGGMTMGVSVNTDAKVTLRVAEEGVSRVSYCPEGYRCMADLLFGAVGVGGGGGIVGDEDEDVSEIVDESKESQEVSPTTKSTTTTTTTTTSSSSTTTTASASSTPLSLSSLSSYTSITSLSTSVPMSVLKSTLQSLGLKAGGSALERATRLWTVKDLKRSDIPMKIRDKKTFDHVTELLG</sequence>
<dbReference type="GO" id="GO:0005737">
    <property type="term" value="C:cytoplasm"/>
    <property type="evidence" value="ECO:0007669"/>
    <property type="project" value="UniProtKB-SubCell"/>
</dbReference>
<evidence type="ECO:0000256" key="9">
    <source>
        <dbReference type="SAM" id="MobiDB-lite"/>
    </source>
</evidence>
<evidence type="ECO:0000256" key="4">
    <source>
        <dbReference type="ARBA" id="ARBA00022490"/>
    </source>
</evidence>
<comment type="similarity">
    <text evidence="3">Belongs to the SDE2 family.</text>
</comment>
<evidence type="ECO:0000313" key="14">
    <source>
        <dbReference type="Proteomes" id="UP001165085"/>
    </source>
</evidence>
<evidence type="ECO:0000256" key="8">
    <source>
        <dbReference type="ARBA" id="ARBA00023306"/>
    </source>
</evidence>
<gene>
    <name evidence="13" type="ORF">TrST_g409</name>
</gene>
<accession>A0A9W7EXB1</accession>
<dbReference type="Proteomes" id="UP001165085">
    <property type="component" value="Unassembled WGS sequence"/>
</dbReference>
<dbReference type="InterPro" id="IPR043136">
    <property type="entry name" value="B30.2/SPRY_sf"/>
</dbReference>
<keyword evidence="5" id="KW-0507">mRNA processing</keyword>
<dbReference type="GO" id="GO:0005634">
    <property type="term" value="C:nucleus"/>
    <property type="evidence" value="ECO:0007669"/>
    <property type="project" value="UniProtKB-SubCell"/>
</dbReference>
<feature type="region of interest" description="Disordered" evidence="9">
    <location>
        <begin position="509"/>
        <end position="555"/>
    </location>
</feature>
<keyword evidence="6" id="KW-0508">mRNA splicing</keyword>
<dbReference type="CDD" id="cd11709">
    <property type="entry name" value="SPRY"/>
    <property type="match status" value="1"/>
</dbReference>
<organism evidence="13 14">
    <name type="scientific">Triparma strigata</name>
    <dbReference type="NCBI Taxonomy" id="1606541"/>
    <lineage>
        <taxon>Eukaryota</taxon>
        <taxon>Sar</taxon>
        <taxon>Stramenopiles</taxon>
        <taxon>Ochrophyta</taxon>
        <taxon>Bolidophyceae</taxon>
        <taxon>Parmales</taxon>
        <taxon>Triparmaceae</taxon>
        <taxon>Triparma</taxon>
    </lineage>
</organism>
<dbReference type="Gene3D" id="2.60.120.920">
    <property type="match status" value="1"/>
</dbReference>
<dbReference type="Pfam" id="PF13297">
    <property type="entry name" value="SDE2_2C"/>
    <property type="match status" value="1"/>
</dbReference>
<dbReference type="PANTHER" id="PTHR12786">
    <property type="entry name" value="SPLICING FACTOR SF3A-RELATED"/>
    <property type="match status" value="1"/>
</dbReference>
<evidence type="ECO:0000259" key="11">
    <source>
        <dbReference type="Pfam" id="PF13297"/>
    </source>
</evidence>
<evidence type="ECO:0000256" key="7">
    <source>
        <dbReference type="ARBA" id="ARBA00023242"/>
    </source>
</evidence>
<feature type="domain" description="SDE2-like" evidence="12">
    <location>
        <begin position="115"/>
        <end position="208"/>
    </location>
</feature>
<feature type="region of interest" description="Disordered" evidence="9">
    <location>
        <begin position="222"/>
        <end position="242"/>
    </location>
</feature>
<dbReference type="EMBL" id="BRXY01000420">
    <property type="protein sequence ID" value="GMH93755.1"/>
    <property type="molecule type" value="Genomic_DNA"/>
</dbReference>
<dbReference type="InterPro" id="IPR013320">
    <property type="entry name" value="ConA-like_dom_sf"/>
</dbReference>
<dbReference type="OrthoDB" id="258495at2759"/>
<evidence type="ECO:0000256" key="5">
    <source>
        <dbReference type="ARBA" id="ARBA00022664"/>
    </source>
</evidence>
<dbReference type="GO" id="GO:0008380">
    <property type="term" value="P:RNA splicing"/>
    <property type="evidence" value="ECO:0007669"/>
    <property type="project" value="UniProtKB-KW"/>
</dbReference>
<feature type="domain" description="SPRY" evidence="10">
    <location>
        <begin position="330"/>
        <end position="436"/>
    </location>
</feature>
<keyword evidence="4" id="KW-0963">Cytoplasm</keyword>
<feature type="region of interest" description="Disordered" evidence="9">
    <location>
        <begin position="168"/>
        <end position="191"/>
    </location>
</feature>
<feature type="compositionally biased region" description="Low complexity" evidence="9">
    <location>
        <begin position="522"/>
        <end position="555"/>
    </location>
</feature>
<evidence type="ECO:0000259" key="10">
    <source>
        <dbReference type="Pfam" id="PF00622"/>
    </source>
</evidence>